<dbReference type="GO" id="GO:0004850">
    <property type="term" value="F:uridine phosphorylase activity"/>
    <property type="evidence" value="ECO:0007669"/>
    <property type="project" value="UniProtKB-EC"/>
</dbReference>
<evidence type="ECO:0000313" key="6">
    <source>
        <dbReference type="Proteomes" id="UP000028525"/>
    </source>
</evidence>
<protein>
    <recommendedName>
        <fullName evidence="2">Uridine phosphorylase</fullName>
        <ecNumber evidence="1">2.4.2.3</ecNumber>
    </recommendedName>
</protein>
<reference evidence="5 6" key="1">
    <citation type="submission" date="2014-07" db="EMBL/GenBank/DDBJ databases">
        <title>Draft genome of Clostridium celerecrescens 152B isolated from sediments associated with methane hydrate from Krishna Godavari basin.</title>
        <authorList>
            <person name="Honkalas V.S."/>
            <person name="Dabir A.P."/>
            <person name="Arora P."/>
            <person name="Dhakephalkar P.K."/>
        </authorList>
    </citation>
    <scope>NUCLEOTIDE SEQUENCE [LARGE SCALE GENOMIC DNA]</scope>
    <source>
        <strain evidence="5 6">152B</strain>
    </source>
</reference>
<dbReference type="PANTHER" id="PTHR43691:SF11">
    <property type="entry name" value="FI09636P-RELATED"/>
    <property type="match status" value="1"/>
</dbReference>
<name>A0A084JCJ6_9FIRM</name>
<dbReference type="Pfam" id="PF01048">
    <property type="entry name" value="PNP_UDP_1"/>
    <property type="match status" value="1"/>
</dbReference>
<accession>A0A084JCJ6</accession>
<evidence type="ECO:0000259" key="4">
    <source>
        <dbReference type="Pfam" id="PF01048"/>
    </source>
</evidence>
<evidence type="ECO:0000256" key="3">
    <source>
        <dbReference type="ARBA" id="ARBA00048447"/>
    </source>
</evidence>
<comment type="caution">
    <text evidence="5">The sequence shown here is derived from an EMBL/GenBank/DDBJ whole genome shotgun (WGS) entry which is preliminary data.</text>
</comment>
<dbReference type="PANTHER" id="PTHR43691">
    <property type="entry name" value="URIDINE PHOSPHORYLASE"/>
    <property type="match status" value="1"/>
</dbReference>
<dbReference type="SUPFAM" id="SSF53167">
    <property type="entry name" value="Purine and uridine phosphorylases"/>
    <property type="match status" value="1"/>
</dbReference>
<proteinExistence type="predicted"/>
<dbReference type="InterPro" id="IPR000845">
    <property type="entry name" value="Nucleoside_phosphorylase_d"/>
</dbReference>
<organism evidence="5 6">
    <name type="scientific">Lacrimispora celerecrescens</name>
    <dbReference type="NCBI Taxonomy" id="29354"/>
    <lineage>
        <taxon>Bacteria</taxon>
        <taxon>Bacillati</taxon>
        <taxon>Bacillota</taxon>
        <taxon>Clostridia</taxon>
        <taxon>Lachnospirales</taxon>
        <taxon>Lachnospiraceae</taxon>
        <taxon>Lacrimispora</taxon>
    </lineage>
</organism>
<dbReference type="EMBL" id="JPME01000042">
    <property type="protein sequence ID" value="KEZ86680.1"/>
    <property type="molecule type" value="Genomic_DNA"/>
</dbReference>
<sequence length="273" mass="30288">MNYQDLIVSMERFGSTKRDICIHSIGIDPDQIHKNVIIAPWWEPPIFPGFGTFEYLSESDYSSIKVWNLTIDCLKISYIKTGIGAPVLMDVLLALGVTPCRQIAFIGSVGSLDDKIGIGDIVIPAYSICGDGASRYISSDKLADGDAFGEKQYPDKMMYERLIKATSFRCEESGVKWHIGNNYSTDTVFAQFVHIDEIIGMGCNVIEMETAAAFKAAAFAGIPMAALFSVSDNTVANKSLVSGRTSEEMQYRKKVRRELFPRIIIDLFQSANF</sequence>
<keyword evidence="6" id="KW-1185">Reference proteome</keyword>
<feature type="domain" description="Nucleoside phosphorylase" evidence="4">
    <location>
        <begin position="75"/>
        <end position="235"/>
    </location>
</feature>
<dbReference type="STRING" id="29354.IO98_22650"/>
<dbReference type="EC" id="2.4.2.3" evidence="1"/>
<dbReference type="Gene3D" id="3.40.50.1580">
    <property type="entry name" value="Nucleoside phosphorylase domain"/>
    <property type="match status" value="1"/>
</dbReference>
<evidence type="ECO:0000256" key="1">
    <source>
        <dbReference type="ARBA" id="ARBA00011888"/>
    </source>
</evidence>
<evidence type="ECO:0000256" key="2">
    <source>
        <dbReference type="ARBA" id="ARBA00021980"/>
    </source>
</evidence>
<dbReference type="Proteomes" id="UP000028525">
    <property type="component" value="Unassembled WGS sequence"/>
</dbReference>
<comment type="catalytic activity">
    <reaction evidence="3">
        <text>uridine + phosphate = alpha-D-ribose 1-phosphate + uracil</text>
        <dbReference type="Rhea" id="RHEA:24388"/>
        <dbReference type="ChEBI" id="CHEBI:16704"/>
        <dbReference type="ChEBI" id="CHEBI:17568"/>
        <dbReference type="ChEBI" id="CHEBI:43474"/>
        <dbReference type="ChEBI" id="CHEBI:57720"/>
        <dbReference type="EC" id="2.4.2.3"/>
    </reaction>
</comment>
<dbReference type="AlphaFoldDB" id="A0A084JCJ6"/>
<dbReference type="RefSeq" id="WP_038284748.1">
    <property type="nucleotide sequence ID" value="NZ_JPME01000042.1"/>
</dbReference>
<gene>
    <name evidence="5" type="ORF">IO98_22650</name>
</gene>
<dbReference type="GO" id="GO:0005829">
    <property type="term" value="C:cytosol"/>
    <property type="evidence" value="ECO:0007669"/>
    <property type="project" value="TreeGrafter"/>
</dbReference>
<dbReference type="GO" id="GO:0009116">
    <property type="term" value="P:nucleoside metabolic process"/>
    <property type="evidence" value="ECO:0007669"/>
    <property type="project" value="InterPro"/>
</dbReference>
<dbReference type="InterPro" id="IPR035994">
    <property type="entry name" value="Nucleoside_phosphorylase_sf"/>
</dbReference>
<evidence type="ECO:0000313" key="5">
    <source>
        <dbReference type="EMBL" id="KEZ86680.1"/>
    </source>
</evidence>